<evidence type="ECO:0000313" key="5">
    <source>
        <dbReference type="EMBL" id="SUO93907.1"/>
    </source>
</evidence>
<dbReference type="InterPro" id="IPR013595">
    <property type="entry name" value="Pept_S33_TAP-like_C"/>
</dbReference>
<feature type="region of interest" description="Disordered" evidence="2">
    <location>
        <begin position="308"/>
        <end position="351"/>
    </location>
</feature>
<feature type="domain" description="Peptidase S33 tripeptidyl aminopeptidase-like C-terminal" evidence="4">
    <location>
        <begin position="215"/>
        <end position="293"/>
    </location>
</feature>
<feature type="region of interest" description="Disordered" evidence="2">
    <location>
        <begin position="466"/>
        <end position="486"/>
    </location>
</feature>
<name>A0A380MRF8_STRGR</name>
<evidence type="ECO:0000259" key="4">
    <source>
        <dbReference type="Pfam" id="PF08386"/>
    </source>
</evidence>
<protein>
    <submittedName>
        <fullName evidence="5">Secreted hydrolase</fullName>
        <ecNumber evidence="5">3.4.14.-</ecNumber>
    </submittedName>
</protein>
<evidence type="ECO:0000256" key="1">
    <source>
        <dbReference type="ARBA" id="ARBA00022801"/>
    </source>
</evidence>
<dbReference type="Pfam" id="PF08386">
    <property type="entry name" value="Abhydrolase_4"/>
    <property type="match status" value="1"/>
</dbReference>
<dbReference type="InterPro" id="IPR000639">
    <property type="entry name" value="Epox_hydrolase-like"/>
</dbReference>
<dbReference type="Proteomes" id="UP000254150">
    <property type="component" value="Unassembled WGS sequence"/>
</dbReference>
<dbReference type="GO" id="GO:0016020">
    <property type="term" value="C:membrane"/>
    <property type="evidence" value="ECO:0007669"/>
    <property type="project" value="TreeGrafter"/>
</dbReference>
<dbReference type="PANTHER" id="PTHR43798:SF31">
    <property type="entry name" value="AB HYDROLASE SUPERFAMILY PROTEIN YCLE"/>
    <property type="match status" value="1"/>
</dbReference>
<dbReference type="InterPro" id="IPR000073">
    <property type="entry name" value="AB_hydrolase_1"/>
</dbReference>
<reference evidence="5 6" key="1">
    <citation type="submission" date="2018-06" db="EMBL/GenBank/DDBJ databases">
        <authorList>
            <consortium name="Pathogen Informatics"/>
            <person name="Doyle S."/>
        </authorList>
    </citation>
    <scope>NUCLEOTIDE SEQUENCE [LARGE SCALE GENOMIC DNA]</scope>
    <source>
        <strain evidence="5 6">NCTC7807</strain>
    </source>
</reference>
<accession>A0A380MRF8</accession>
<feature type="domain" description="AB hydrolase-1" evidence="3">
    <location>
        <begin position="523"/>
        <end position="752"/>
    </location>
</feature>
<dbReference type="EMBL" id="UHID01000001">
    <property type="protein sequence ID" value="SUO93907.1"/>
    <property type="molecule type" value="Genomic_DNA"/>
</dbReference>
<dbReference type="InterPro" id="IPR029058">
    <property type="entry name" value="AB_hydrolase_fold"/>
</dbReference>
<dbReference type="EC" id="3.4.14.-" evidence="5"/>
<evidence type="ECO:0000256" key="2">
    <source>
        <dbReference type="SAM" id="MobiDB-lite"/>
    </source>
</evidence>
<dbReference type="GO" id="GO:0016787">
    <property type="term" value="F:hydrolase activity"/>
    <property type="evidence" value="ECO:0007669"/>
    <property type="project" value="UniProtKB-KW"/>
</dbReference>
<dbReference type="PRINTS" id="PR00412">
    <property type="entry name" value="EPOXHYDRLASE"/>
</dbReference>
<dbReference type="PRINTS" id="PR00111">
    <property type="entry name" value="ABHYDROLASE"/>
</dbReference>
<proteinExistence type="predicted"/>
<dbReference type="Gene3D" id="3.40.50.1820">
    <property type="entry name" value="alpha/beta hydrolase"/>
    <property type="match status" value="2"/>
</dbReference>
<evidence type="ECO:0000259" key="3">
    <source>
        <dbReference type="Pfam" id="PF00561"/>
    </source>
</evidence>
<organism evidence="5 6">
    <name type="scientific">Streptomyces griseus</name>
    <dbReference type="NCBI Taxonomy" id="1911"/>
    <lineage>
        <taxon>Bacteria</taxon>
        <taxon>Bacillati</taxon>
        <taxon>Actinomycetota</taxon>
        <taxon>Actinomycetes</taxon>
        <taxon>Kitasatosporales</taxon>
        <taxon>Streptomycetaceae</taxon>
        <taxon>Streptomyces</taxon>
    </lineage>
</organism>
<dbReference type="AlphaFoldDB" id="A0A380MRF8"/>
<dbReference type="PANTHER" id="PTHR43798">
    <property type="entry name" value="MONOACYLGLYCEROL LIPASE"/>
    <property type="match status" value="1"/>
</dbReference>
<feature type="domain" description="AB hydrolase-1" evidence="3">
    <location>
        <begin position="13"/>
        <end position="66"/>
    </location>
</feature>
<dbReference type="SUPFAM" id="SSF53474">
    <property type="entry name" value="alpha/beta-Hydrolases"/>
    <property type="match status" value="2"/>
</dbReference>
<feature type="compositionally biased region" description="Gly residues" evidence="2">
    <location>
        <begin position="335"/>
        <end position="345"/>
    </location>
</feature>
<dbReference type="Pfam" id="PF00561">
    <property type="entry name" value="Abhydrolase_1"/>
    <property type="match status" value="2"/>
</dbReference>
<feature type="region of interest" description="Disordered" evidence="2">
    <location>
        <begin position="421"/>
        <end position="453"/>
    </location>
</feature>
<gene>
    <name evidence="5" type="primary">tap_2</name>
    <name evidence="5" type="ORF">NCTC7807_00621</name>
</gene>
<sequence length="767" mass="81945">MRRLPSAPLLPHIGTADVARDMDRIRAALGEERVSYLGASCGTQLGTAYASLFPGRGDRIVLDSNLGPGGYDHRAMRLSARGLEDRFPDFAAYVAARPEYGLGTTPRQVRATCQELARRLEREPVQGRDETAFRGITYDRLYADADMPELAEIRQALDTGGPVPEQPPFPGLEALRSARFAVICGDSPWPRTIREYQRDVRADSGRYPLLGGATADIGPCAFRPRSWVEKPVRVDDQGPSNLLLVQNERDPGTPLAGAKALRRAFGDRAGLVTVDRGGHGVYPFGADPCADDVPDHRATARAGPRLRGRTGRVRRGSGLFGERRRRRAEPATGGPWSGSAGGGCRSGPCSTCGSPRPGARWPCTPPACGTGGTSRRARPRPACTARQAGCRRPAALPVPGRVRGGGDERLRAGARRNVTLDGTEHQLTLTPPPPRARSDRHHRAPSPRRCGCPGGGEAAVAVATLAAGTERTPRPRRNRLPDRAAAQRVSGRGPLIYAARMGTYEVDGVRLAYEEWGPEGGTPVVLVHGHPFDRSLWRAQARRLAGAGCRVVLPDLRGYGESQVVPGRTPFPVFAGDVVALLDHLGIADAVVGGVSMGGQITMEIRRLHPERVRALVLAGTSYPAETEEGRVGRLALAERLLAEGMGGYADEVIGRMLAPYNVEAKPDAAAHVLRMMRGTDPEGAAAALRGRAERADYEATLSAVTEPVLVVVGADDSFTTVADAEAIRRLVPHATLTVIDGAGHLPHLEQPEETGEALVEFVTGVD</sequence>
<evidence type="ECO:0000313" key="6">
    <source>
        <dbReference type="Proteomes" id="UP000254150"/>
    </source>
</evidence>
<dbReference type="InterPro" id="IPR050266">
    <property type="entry name" value="AB_hydrolase_sf"/>
</dbReference>
<keyword evidence="1 5" id="KW-0378">Hydrolase</keyword>